<feature type="region of interest" description="Disordered" evidence="1">
    <location>
        <begin position="222"/>
        <end position="357"/>
    </location>
</feature>
<dbReference type="PROSITE" id="PS50800">
    <property type="entry name" value="SAP"/>
    <property type="match status" value="1"/>
</dbReference>
<feature type="region of interest" description="Disordered" evidence="1">
    <location>
        <begin position="393"/>
        <end position="412"/>
    </location>
</feature>
<evidence type="ECO:0000256" key="1">
    <source>
        <dbReference type="SAM" id="MobiDB-lite"/>
    </source>
</evidence>
<accession>A0AAD6A6S0</accession>
<protein>
    <recommendedName>
        <fullName evidence="2">SAP domain-containing protein</fullName>
    </recommendedName>
</protein>
<comment type="caution">
    <text evidence="3">The sequence shown here is derived from an EMBL/GenBank/DDBJ whole genome shotgun (WGS) entry which is preliminary data.</text>
</comment>
<proteinExistence type="predicted"/>
<evidence type="ECO:0000313" key="4">
    <source>
        <dbReference type="Proteomes" id="UP001219934"/>
    </source>
</evidence>
<dbReference type="InterPro" id="IPR040648">
    <property type="entry name" value="HMGXB3_CxC4"/>
</dbReference>
<dbReference type="InterPro" id="IPR003034">
    <property type="entry name" value="SAP_dom"/>
</dbReference>
<feature type="compositionally biased region" description="Pro residues" evidence="1">
    <location>
        <begin position="247"/>
        <end position="269"/>
    </location>
</feature>
<gene>
    <name evidence="3" type="ORF">JOQ06_007893</name>
</gene>
<feature type="compositionally biased region" description="Basic residues" evidence="1">
    <location>
        <begin position="129"/>
        <end position="150"/>
    </location>
</feature>
<organism evidence="3 4">
    <name type="scientific">Pogonophryne albipinna</name>
    <dbReference type="NCBI Taxonomy" id="1090488"/>
    <lineage>
        <taxon>Eukaryota</taxon>
        <taxon>Metazoa</taxon>
        <taxon>Chordata</taxon>
        <taxon>Craniata</taxon>
        <taxon>Vertebrata</taxon>
        <taxon>Euteleostomi</taxon>
        <taxon>Actinopterygii</taxon>
        <taxon>Neopterygii</taxon>
        <taxon>Teleostei</taxon>
        <taxon>Neoteleostei</taxon>
        <taxon>Acanthomorphata</taxon>
        <taxon>Eupercaria</taxon>
        <taxon>Perciformes</taxon>
        <taxon>Notothenioidei</taxon>
        <taxon>Pogonophryne</taxon>
    </lineage>
</organism>
<evidence type="ECO:0000313" key="3">
    <source>
        <dbReference type="EMBL" id="KAJ4919267.1"/>
    </source>
</evidence>
<dbReference type="InterPro" id="IPR039598">
    <property type="entry name" value="HMGXB3"/>
</dbReference>
<keyword evidence="4" id="KW-1185">Reference proteome</keyword>
<reference evidence="3" key="1">
    <citation type="submission" date="2022-11" db="EMBL/GenBank/DDBJ databases">
        <title>Chromosome-level genome of Pogonophryne albipinna.</title>
        <authorList>
            <person name="Jo E."/>
        </authorList>
    </citation>
    <scope>NUCLEOTIDE SEQUENCE</scope>
    <source>
        <strain evidence="3">SGF0006</strain>
        <tissue evidence="3">Muscle</tissue>
    </source>
</reference>
<name>A0AAD6A6S0_9TELE</name>
<dbReference type="AlphaFoldDB" id="A0AAD6A6S0"/>
<dbReference type="Pfam" id="PF02389">
    <property type="entry name" value="Cornifin"/>
    <property type="match status" value="1"/>
</dbReference>
<dbReference type="PANTHER" id="PTHR17609">
    <property type="entry name" value="HMG DOMAIN-CONTAINING PROTEIN 3"/>
    <property type="match status" value="1"/>
</dbReference>
<dbReference type="Proteomes" id="UP001219934">
    <property type="component" value="Unassembled WGS sequence"/>
</dbReference>
<dbReference type="PANTHER" id="PTHR17609:SF3">
    <property type="entry name" value="SAP DOMAIN-CONTAINING PROTEIN"/>
    <property type="match status" value="1"/>
</dbReference>
<sequence length="799" mass="88859">MHITIREGRSLPDLQRCTTRCKDFHSPLCASVFHPAKLSKVQAHLQSHFNRAVLHEDVHSIADRNGISTASPAKQPSQIHQPPSSQIHQPPSSQIHQPPSSQIHQPPSSQIHQPPSSQIHQPPSSQSHNPHHPRSINPHHPRSINPHHPRAITPIIPEPSTAIIPDPSTPIIPDPSTAIIPDPSTPIIPDPSTPIIPDPSTAIIPDPSTPIIPEAITPIIPEPSTAIIPDPSTPIIPDPSTAIIPDPSTPIIPDPSTPIIPDPSTPIIPDPSTIHQPPSSQIHQPPSSQIHQPPSSQIHQPPSSQSHNPHHPRSINPHHPRSINPHHPRSINPHHPRAITPIIPDPSTPIIPDPSTPIIPDPSTPIIPEGKMQRVRVVPTHRELFRKVRSTEEVDGLSAAASTEDEHSHDEADLEHLRLPSVEVQYSRHLIPEERMCQHCPGNVPLSDPVLITHEAKILTESRIVNDVSTYCKSCHQCGAHYRYQEWKDGIHNFNDRILLDLPLCLTIRNMLQVHTSVSRVVEYLELSSGEQFPSADTVLHGYLHFEALTEHDYQYSCVSCSDHPPVVIMDLHRKGGAFHSSVSDLPQPPVDFNGEVDMECFWDALSLERIGRGFVKSQQKNPFAVPPTFHFWAPWIGKNTRRSNHVLNTEFAKVRPQKPAEVQEISVTEERLREELYEQKVEVVRTLCRECGLDSSGSRTDLLLRLSNEMKSRQTYDKVFQKIWAVSSTGISLQRDTKGNSGRPTYFHCDDHYKDVGTGYRGSGRRGIFFDSEEGFPGDCSWSCCLVAEGATDRASPQ</sequence>
<feature type="compositionally biased region" description="Low complexity" evidence="1">
    <location>
        <begin position="270"/>
        <end position="307"/>
    </location>
</feature>
<evidence type="ECO:0000259" key="2">
    <source>
        <dbReference type="PROSITE" id="PS50800"/>
    </source>
</evidence>
<dbReference type="EMBL" id="JAPTMU010000316">
    <property type="protein sequence ID" value="KAJ4919267.1"/>
    <property type="molecule type" value="Genomic_DNA"/>
</dbReference>
<feature type="region of interest" description="Disordered" evidence="1">
    <location>
        <begin position="66"/>
        <end position="170"/>
    </location>
</feature>
<feature type="domain" description="SAP" evidence="2">
    <location>
        <begin position="677"/>
        <end position="711"/>
    </location>
</feature>
<feature type="compositionally biased region" description="Basic residues" evidence="1">
    <location>
        <begin position="308"/>
        <end position="337"/>
    </location>
</feature>
<dbReference type="Pfam" id="PF18717">
    <property type="entry name" value="CxC4"/>
    <property type="match status" value="1"/>
</dbReference>
<feature type="compositionally biased region" description="Low complexity" evidence="1">
    <location>
        <begin position="75"/>
        <end position="128"/>
    </location>
</feature>
<feature type="compositionally biased region" description="Pro residues" evidence="1">
    <location>
        <begin position="343"/>
        <end position="357"/>
    </location>
</feature>